<evidence type="ECO:0000313" key="2">
    <source>
        <dbReference type="Proteomes" id="UP000031838"/>
    </source>
</evidence>
<accession>A0A0B6S8Q8</accession>
<dbReference type="EMBL" id="CP002581">
    <property type="protein sequence ID" value="AJK49670.1"/>
    <property type="molecule type" value="Genomic_DNA"/>
</dbReference>
<keyword evidence="2" id="KW-1185">Reference proteome</keyword>
<organism evidence="1 2">
    <name type="scientific">Burkholderia plantarii</name>
    <dbReference type="NCBI Taxonomy" id="41899"/>
    <lineage>
        <taxon>Bacteria</taxon>
        <taxon>Pseudomonadati</taxon>
        <taxon>Pseudomonadota</taxon>
        <taxon>Betaproteobacteria</taxon>
        <taxon>Burkholderiales</taxon>
        <taxon>Burkholderiaceae</taxon>
        <taxon>Burkholderia</taxon>
    </lineage>
</organism>
<name>A0A0B6S8Q8_BURPL</name>
<dbReference type="AlphaFoldDB" id="A0A0B6S8Q8"/>
<dbReference type="KEGG" id="bgp:BGL_2c16030"/>
<reference evidence="1 2" key="2">
    <citation type="journal article" date="2016" name="Appl. Microbiol. Biotechnol.">
        <title>Mutations improving production and secretion of extracellular lipase by Burkholderia glumae PG1.</title>
        <authorList>
            <person name="Knapp A."/>
            <person name="Voget S."/>
            <person name="Gao R."/>
            <person name="Zaburannyi N."/>
            <person name="Krysciak D."/>
            <person name="Breuer M."/>
            <person name="Hauer B."/>
            <person name="Streit W.R."/>
            <person name="Muller R."/>
            <person name="Daniel R."/>
            <person name="Jaeger K.E."/>
        </authorList>
    </citation>
    <scope>NUCLEOTIDE SEQUENCE [LARGE SCALE GENOMIC DNA]</scope>
    <source>
        <strain evidence="1 2">PG1</strain>
    </source>
</reference>
<dbReference type="HOGENOM" id="CLU_135506_0_1_4"/>
<protein>
    <submittedName>
        <fullName evidence="1">Uncharacterized protein</fullName>
    </submittedName>
</protein>
<reference evidence="2" key="1">
    <citation type="submission" date="2011-03" db="EMBL/GenBank/DDBJ databases">
        <authorList>
            <person name="Voget S."/>
            <person name="Streit W.R."/>
            <person name="Jaeger K.E."/>
            <person name="Daniel R."/>
        </authorList>
    </citation>
    <scope>NUCLEOTIDE SEQUENCE [LARGE SCALE GENOMIC DNA]</scope>
    <source>
        <strain evidence="2">PG1</strain>
    </source>
</reference>
<sequence length="143" mass="16138">MTDFIDTRLWPIVQLHMPAQVDDASADERLAQFQAVHTRGERFVFLLDGEELPRHSPRFMSAYTQWTHEHVELLRNCAGAIRIEPDPRQRGVHEEKARIWNASDQAPYPFLVAASREDALARARALLSAASDAAAGPRTEPNP</sequence>
<evidence type="ECO:0000313" key="1">
    <source>
        <dbReference type="EMBL" id="AJK49670.1"/>
    </source>
</evidence>
<gene>
    <name evidence="1" type="ORF">BGL_2c16030</name>
</gene>
<proteinExistence type="predicted"/>
<dbReference type="RefSeq" id="WP_042628069.1">
    <property type="nucleotide sequence ID" value="NZ_CP066799.1"/>
</dbReference>
<dbReference type="Proteomes" id="UP000031838">
    <property type="component" value="Chromosome 2"/>
</dbReference>